<dbReference type="InterPro" id="IPR037207">
    <property type="entry name" value="Nuop51_4Fe4S-bd_sf"/>
</dbReference>
<dbReference type="Gene3D" id="1.20.1440.230">
    <property type="entry name" value="NADH-ubiquinone oxidoreductase 51kDa subunit, iron-sulphur binding domain"/>
    <property type="match status" value="1"/>
</dbReference>
<dbReference type="InterPro" id="IPR019554">
    <property type="entry name" value="Soluble_ligand-bd"/>
</dbReference>
<dbReference type="InterPro" id="IPR037225">
    <property type="entry name" value="Nuo51_FMN-bd_sf"/>
</dbReference>
<dbReference type="GO" id="GO:0051539">
    <property type="term" value="F:4 iron, 4 sulfur cluster binding"/>
    <property type="evidence" value="ECO:0007669"/>
    <property type="project" value="UniProtKB-KW"/>
</dbReference>
<dbReference type="SUPFAM" id="SSF140490">
    <property type="entry name" value="Nqo1C-terminal domain-like"/>
    <property type="match status" value="1"/>
</dbReference>
<proteinExistence type="inferred from homology"/>
<accession>A0AAU7DFC8</accession>
<dbReference type="SMART" id="SM00928">
    <property type="entry name" value="NADH_4Fe-4S"/>
    <property type="match status" value="1"/>
</dbReference>
<dbReference type="FunFam" id="3.40.50.11540:FF:000001">
    <property type="entry name" value="NADH dehydrogenase [ubiquinone] flavoprotein 1, mitochondrial"/>
    <property type="match status" value="1"/>
</dbReference>
<evidence type="ECO:0000256" key="5">
    <source>
        <dbReference type="ARBA" id="ARBA00023014"/>
    </source>
</evidence>
<dbReference type="InterPro" id="IPR011538">
    <property type="entry name" value="Nuo51_FMN-bd"/>
</dbReference>
<keyword evidence="2" id="KW-0004">4Fe-4S</keyword>
<dbReference type="GO" id="GO:0010181">
    <property type="term" value="F:FMN binding"/>
    <property type="evidence" value="ECO:0007669"/>
    <property type="project" value="InterPro"/>
</dbReference>
<dbReference type="FunFam" id="1.20.1440.230:FF:000001">
    <property type="entry name" value="Mitochondrial NADH dehydrogenase flavoprotein 1"/>
    <property type="match status" value="1"/>
</dbReference>
<evidence type="ECO:0000256" key="3">
    <source>
        <dbReference type="ARBA" id="ARBA00022723"/>
    </source>
</evidence>
<comment type="similarity">
    <text evidence="1">Belongs to the complex I 51 kDa subunit family.</text>
</comment>
<feature type="domain" description="NADH-ubiquinone oxidoreductase 51kDa subunit iron-sulphur binding" evidence="6">
    <location>
        <begin position="440"/>
        <end position="485"/>
    </location>
</feature>
<dbReference type="InterPro" id="IPR036249">
    <property type="entry name" value="Thioredoxin-like_sf"/>
</dbReference>
<dbReference type="Gene3D" id="6.10.250.1450">
    <property type="match status" value="1"/>
</dbReference>
<dbReference type="GO" id="GO:0008137">
    <property type="term" value="F:NADH dehydrogenase (ubiquinone) activity"/>
    <property type="evidence" value="ECO:0007669"/>
    <property type="project" value="InterPro"/>
</dbReference>
<dbReference type="GO" id="GO:0046872">
    <property type="term" value="F:metal ion binding"/>
    <property type="evidence" value="ECO:0007669"/>
    <property type="project" value="UniProtKB-KW"/>
</dbReference>
<evidence type="ECO:0000256" key="1">
    <source>
        <dbReference type="ARBA" id="ARBA00007523"/>
    </source>
</evidence>
<gene>
    <name evidence="7" type="ORF">P8935_14910</name>
</gene>
<dbReference type="Gene3D" id="3.10.20.600">
    <property type="match status" value="1"/>
</dbReference>
<sequence length="553" mass="58695">MTIEELDQIAESVRTENAKFDHEINVCMGTGCLSQHSDKLRDALTQAVTDSGKRAMVRRTGCMGLCAAGPLVLVDPEETLYQHVKAENAEAVIGSLGGAPIASLQCDLREHFDQQVHVVLENSGQIDPEKIDDYIARDGYRALLTAVNDMTPNGVIHQITASGLRGRGGGGYPTGLKWGTVAKASGDMKYVICNGDEGDPGAFMDRSVLESDPQRVIEGMAIAAYAVGASKGYIYVRAEYPLAVARLTNALRDARRRGLLGNNIGNTSFNFDVEIRLGAGAFVCGEETALIASIEGKRGTPKPRPPYPAVSGLWGRPTLINNVETFANIAPIIRKGGKWFASMGSARSKGTKVFALTGKITNTGLVEVPMGITLREIIEVIGGGVPDGHTFKAVQTGGPSGGCLPAEMLDIGVSYDALVAVGSIMGSGGMIVMDDTSCMVNVARFFIEFCMTESCGKCIPCRAGTAQMHTLLTRICEGHGTLADLELLVELCATVKETSLCGLGQTAPNPVLSTLRYFKNEYIEHIVHKRCPAGVCNIAGAVEKVNAPAEVLA</sequence>
<dbReference type="Gene3D" id="3.40.50.11540">
    <property type="entry name" value="NADH-ubiquinone oxidoreductase 51kDa subunit"/>
    <property type="match status" value="1"/>
</dbReference>
<evidence type="ECO:0000313" key="7">
    <source>
        <dbReference type="EMBL" id="XBH15857.1"/>
    </source>
</evidence>
<dbReference type="SUPFAM" id="SSF52833">
    <property type="entry name" value="Thioredoxin-like"/>
    <property type="match status" value="1"/>
</dbReference>
<reference evidence="7" key="1">
    <citation type="submission" date="2023-03" db="EMBL/GenBank/DDBJ databases">
        <title>Edaphobacter sp.</title>
        <authorList>
            <person name="Huber K.J."/>
            <person name="Papendorf J."/>
            <person name="Pilke C."/>
            <person name="Bunk B."/>
            <person name="Sproeer C."/>
            <person name="Pester M."/>
        </authorList>
    </citation>
    <scope>NUCLEOTIDE SEQUENCE</scope>
    <source>
        <strain evidence="7">DSM 110680</strain>
    </source>
</reference>
<evidence type="ECO:0000256" key="2">
    <source>
        <dbReference type="ARBA" id="ARBA00022485"/>
    </source>
</evidence>
<dbReference type="Pfam" id="PF10589">
    <property type="entry name" value="NADH_4Fe-4S"/>
    <property type="match status" value="1"/>
</dbReference>
<dbReference type="Pfam" id="PF01257">
    <property type="entry name" value="2Fe-2S_thioredx"/>
    <property type="match status" value="1"/>
</dbReference>
<dbReference type="PROSITE" id="PS00645">
    <property type="entry name" value="COMPLEX1_51K_2"/>
    <property type="match status" value="1"/>
</dbReference>
<dbReference type="RefSeq" id="WP_348261090.1">
    <property type="nucleotide sequence ID" value="NZ_CP121196.1"/>
</dbReference>
<dbReference type="SUPFAM" id="SSF142019">
    <property type="entry name" value="Nqo1 FMN-binding domain-like"/>
    <property type="match status" value="1"/>
</dbReference>
<dbReference type="EMBL" id="CP121196">
    <property type="protein sequence ID" value="XBH15857.1"/>
    <property type="molecule type" value="Genomic_DNA"/>
</dbReference>
<evidence type="ECO:0000259" key="6">
    <source>
        <dbReference type="SMART" id="SM00928"/>
    </source>
</evidence>
<dbReference type="PANTHER" id="PTHR43578">
    <property type="entry name" value="NADH-QUINONE OXIDOREDUCTASE SUBUNIT F"/>
    <property type="match status" value="1"/>
</dbReference>
<dbReference type="CDD" id="cd02980">
    <property type="entry name" value="TRX_Fd_family"/>
    <property type="match status" value="1"/>
</dbReference>
<dbReference type="PANTHER" id="PTHR43578:SF3">
    <property type="entry name" value="NADH-QUINONE OXIDOREDUCTASE SUBUNIT F"/>
    <property type="match status" value="1"/>
</dbReference>
<dbReference type="SUPFAM" id="SSF142984">
    <property type="entry name" value="Nqo1 middle domain-like"/>
    <property type="match status" value="1"/>
</dbReference>
<keyword evidence="4" id="KW-0408">Iron</keyword>
<dbReference type="AlphaFoldDB" id="A0AAU7DFC8"/>
<name>A0AAU7DFC8_9BACT</name>
<dbReference type="Pfam" id="PF10531">
    <property type="entry name" value="SLBB"/>
    <property type="match status" value="1"/>
</dbReference>
<keyword evidence="5" id="KW-0411">Iron-sulfur</keyword>
<organism evidence="7">
    <name type="scientific">Telmatobacter sp. DSM 110680</name>
    <dbReference type="NCBI Taxonomy" id="3036704"/>
    <lineage>
        <taxon>Bacteria</taxon>
        <taxon>Pseudomonadati</taxon>
        <taxon>Acidobacteriota</taxon>
        <taxon>Terriglobia</taxon>
        <taxon>Terriglobales</taxon>
        <taxon>Acidobacteriaceae</taxon>
        <taxon>Telmatobacter</taxon>
    </lineage>
</organism>
<evidence type="ECO:0000256" key="4">
    <source>
        <dbReference type="ARBA" id="ARBA00023004"/>
    </source>
</evidence>
<dbReference type="InterPro" id="IPR001949">
    <property type="entry name" value="NADH-UbQ_OxRdtase_51kDa_CS"/>
</dbReference>
<keyword evidence="3" id="KW-0479">Metal-binding</keyword>
<dbReference type="Gene3D" id="3.40.30.10">
    <property type="entry name" value="Glutaredoxin"/>
    <property type="match status" value="1"/>
</dbReference>
<dbReference type="InterPro" id="IPR019575">
    <property type="entry name" value="Nuop51_4Fe4S-bd"/>
</dbReference>
<dbReference type="Pfam" id="PF01512">
    <property type="entry name" value="Complex1_51K"/>
    <property type="match status" value="1"/>
</dbReference>
<protein>
    <submittedName>
        <fullName evidence="7">NADH-ubiquinone oxidoreductase-F iron-sulfur binding region domain-containing protein</fullName>
    </submittedName>
</protein>